<evidence type="ECO:0000256" key="1">
    <source>
        <dbReference type="SAM" id="MobiDB-lite"/>
    </source>
</evidence>
<organism evidence="2 3">
    <name type="scientific">Zizania palustris</name>
    <name type="common">Northern wild rice</name>
    <dbReference type="NCBI Taxonomy" id="103762"/>
    <lineage>
        <taxon>Eukaryota</taxon>
        <taxon>Viridiplantae</taxon>
        <taxon>Streptophyta</taxon>
        <taxon>Embryophyta</taxon>
        <taxon>Tracheophyta</taxon>
        <taxon>Spermatophyta</taxon>
        <taxon>Magnoliopsida</taxon>
        <taxon>Liliopsida</taxon>
        <taxon>Poales</taxon>
        <taxon>Poaceae</taxon>
        <taxon>BOP clade</taxon>
        <taxon>Oryzoideae</taxon>
        <taxon>Oryzeae</taxon>
        <taxon>Zizaniinae</taxon>
        <taxon>Zizania</taxon>
    </lineage>
</organism>
<dbReference type="AlphaFoldDB" id="A0A8J5V6W8"/>
<comment type="caution">
    <text evidence="2">The sequence shown here is derived from an EMBL/GenBank/DDBJ whole genome shotgun (WGS) entry which is preliminary data.</text>
</comment>
<evidence type="ECO:0000313" key="3">
    <source>
        <dbReference type="Proteomes" id="UP000729402"/>
    </source>
</evidence>
<evidence type="ECO:0000313" key="2">
    <source>
        <dbReference type="EMBL" id="KAG8049651.1"/>
    </source>
</evidence>
<reference evidence="2" key="1">
    <citation type="journal article" date="2021" name="bioRxiv">
        <title>Whole Genome Assembly and Annotation of Northern Wild Rice, Zizania palustris L., Supports a Whole Genome Duplication in the Zizania Genus.</title>
        <authorList>
            <person name="Haas M."/>
            <person name="Kono T."/>
            <person name="Macchietto M."/>
            <person name="Millas R."/>
            <person name="McGilp L."/>
            <person name="Shao M."/>
            <person name="Duquette J."/>
            <person name="Hirsch C.N."/>
            <person name="Kimball J."/>
        </authorList>
    </citation>
    <scope>NUCLEOTIDE SEQUENCE</scope>
    <source>
        <tissue evidence="2">Fresh leaf tissue</tissue>
    </source>
</reference>
<feature type="region of interest" description="Disordered" evidence="1">
    <location>
        <begin position="66"/>
        <end position="87"/>
    </location>
</feature>
<feature type="compositionally biased region" description="Low complexity" evidence="1">
    <location>
        <begin position="66"/>
        <end position="80"/>
    </location>
</feature>
<feature type="compositionally biased region" description="Acidic residues" evidence="1">
    <location>
        <begin position="22"/>
        <end position="33"/>
    </location>
</feature>
<protein>
    <submittedName>
        <fullName evidence="2">Uncharacterized protein</fullName>
    </submittedName>
</protein>
<reference evidence="2" key="2">
    <citation type="submission" date="2021-02" db="EMBL/GenBank/DDBJ databases">
        <authorList>
            <person name="Kimball J.A."/>
            <person name="Haas M.W."/>
            <person name="Macchietto M."/>
            <person name="Kono T."/>
            <person name="Duquette J."/>
            <person name="Shao M."/>
        </authorList>
    </citation>
    <scope>NUCLEOTIDE SEQUENCE</scope>
    <source>
        <tissue evidence="2">Fresh leaf tissue</tissue>
    </source>
</reference>
<accession>A0A8J5V6W8</accession>
<keyword evidence="3" id="KW-1185">Reference proteome</keyword>
<dbReference type="Proteomes" id="UP000729402">
    <property type="component" value="Unassembled WGS sequence"/>
</dbReference>
<dbReference type="EMBL" id="JAAALK010000289">
    <property type="protein sequence ID" value="KAG8049651.1"/>
    <property type="molecule type" value="Genomic_DNA"/>
</dbReference>
<sequence length="87" mass="9466">MNGGCSSKPGGRGWKARRDHDNGDEEPEEEEIDTLISTARRPFAVKRAVAIYGVPVFLRCPGLSRSTLVSSSYPSSPTASSRRHCIC</sequence>
<feature type="region of interest" description="Disordered" evidence="1">
    <location>
        <begin position="1"/>
        <end position="33"/>
    </location>
</feature>
<name>A0A8J5V6W8_ZIZPA</name>
<proteinExistence type="predicted"/>
<gene>
    <name evidence="2" type="ORF">GUJ93_ZPchr0009g1450</name>
</gene>